<dbReference type="InterPro" id="IPR029787">
    <property type="entry name" value="Nucleotide_cyclase"/>
</dbReference>
<evidence type="ECO:0000313" key="1">
    <source>
        <dbReference type="EMBL" id="KNC79815.1"/>
    </source>
</evidence>
<proteinExistence type="predicted"/>
<evidence type="ECO:0000313" key="2">
    <source>
        <dbReference type="Proteomes" id="UP000054560"/>
    </source>
</evidence>
<dbReference type="GeneID" id="25908308"/>
<sequence length="86" mass="9541">MCIHQYGGDIVAFAGDALIALWLVEEKEGPQSQSTYMDNMKKAAFASTWCSLEIQRTLGQYDSSPTEPDRSKKDILTIHITAGFGR</sequence>
<gene>
    <name evidence="1" type="ORF">SARC_07804</name>
</gene>
<organism evidence="1 2">
    <name type="scientific">Sphaeroforma arctica JP610</name>
    <dbReference type="NCBI Taxonomy" id="667725"/>
    <lineage>
        <taxon>Eukaryota</taxon>
        <taxon>Ichthyosporea</taxon>
        <taxon>Ichthyophonida</taxon>
        <taxon>Sphaeroforma</taxon>
    </lineage>
</organism>
<dbReference type="EMBL" id="KQ242240">
    <property type="protein sequence ID" value="KNC79815.1"/>
    <property type="molecule type" value="Genomic_DNA"/>
</dbReference>
<name>A0A0L0FSQ6_9EUKA</name>
<dbReference type="RefSeq" id="XP_014153717.1">
    <property type="nucleotide sequence ID" value="XM_014298242.1"/>
</dbReference>
<keyword evidence="2" id="KW-1185">Reference proteome</keyword>
<dbReference type="AlphaFoldDB" id="A0A0L0FSQ6"/>
<dbReference type="Gene3D" id="3.30.70.1230">
    <property type="entry name" value="Nucleotide cyclase"/>
    <property type="match status" value="1"/>
</dbReference>
<dbReference type="Proteomes" id="UP000054560">
    <property type="component" value="Unassembled WGS sequence"/>
</dbReference>
<accession>A0A0L0FSQ6</accession>
<dbReference type="OrthoDB" id="194468at2759"/>
<protein>
    <submittedName>
        <fullName evidence="1">Uncharacterized protein</fullName>
    </submittedName>
</protein>
<reference evidence="1 2" key="1">
    <citation type="submission" date="2011-02" db="EMBL/GenBank/DDBJ databases">
        <title>The Genome Sequence of Sphaeroforma arctica JP610.</title>
        <authorList>
            <consortium name="The Broad Institute Genome Sequencing Platform"/>
            <person name="Russ C."/>
            <person name="Cuomo C."/>
            <person name="Young S.K."/>
            <person name="Zeng Q."/>
            <person name="Gargeya S."/>
            <person name="Alvarado L."/>
            <person name="Berlin A."/>
            <person name="Chapman S.B."/>
            <person name="Chen Z."/>
            <person name="Freedman E."/>
            <person name="Gellesch M."/>
            <person name="Goldberg J."/>
            <person name="Griggs A."/>
            <person name="Gujja S."/>
            <person name="Heilman E."/>
            <person name="Heiman D."/>
            <person name="Howarth C."/>
            <person name="Mehta T."/>
            <person name="Neiman D."/>
            <person name="Pearson M."/>
            <person name="Roberts A."/>
            <person name="Saif S."/>
            <person name="Shea T."/>
            <person name="Shenoy N."/>
            <person name="Sisk P."/>
            <person name="Stolte C."/>
            <person name="Sykes S."/>
            <person name="White J."/>
            <person name="Yandava C."/>
            <person name="Burger G."/>
            <person name="Gray M.W."/>
            <person name="Holland P.W.H."/>
            <person name="King N."/>
            <person name="Lang F.B.F."/>
            <person name="Roger A.J."/>
            <person name="Ruiz-Trillo I."/>
            <person name="Haas B."/>
            <person name="Nusbaum C."/>
            <person name="Birren B."/>
        </authorList>
    </citation>
    <scope>NUCLEOTIDE SEQUENCE [LARGE SCALE GENOMIC DNA]</scope>
    <source>
        <strain evidence="1 2">JP610</strain>
    </source>
</reference>